<evidence type="ECO:0000313" key="2">
    <source>
        <dbReference type="EMBL" id="KAK8847743.1"/>
    </source>
</evidence>
<accession>A0ABR2HIM8</accession>
<keyword evidence="1" id="KW-0472">Membrane</keyword>
<feature type="transmembrane region" description="Helical" evidence="1">
    <location>
        <begin position="44"/>
        <end position="67"/>
    </location>
</feature>
<name>A0ABR2HIM8_9EUKA</name>
<dbReference type="Proteomes" id="UP001470230">
    <property type="component" value="Unassembled WGS sequence"/>
</dbReference>
<dbReference type="EMBL" id="JAPFFF010000027">
    <property type="protein sequence ID" value="KAK8847743.1"/>
    <property type="molecule type" value="Genomic_DNA"/>
</dbReference>
<organism evidence="2 3">
    <name type="scientific">Tritrichomonas musculus</name>
    <dbReference type="NCBI Taxonomy" id="1915356"/>
    <lineage>
        <taxon>Eukaryota</taxon>
        <taxon>Metamonada</taxon>
        <taxon>Parabasalia</taxon>
        <taxon>Tritrichomonadida</taxon>
        <taxon>Tritrichomonadidae</taxon>
        <taxon>Tritrichomonas</taxon>
    </lineage>
</organism>
<proteinExistence type="predicted"/>
<comment type="caution">
    <text evidence="2">The sequence shown here is derived from an EMBL/GenBank/DDBJ whole genome shotgun (WGS) entry which is preliminary data.</text>
</comment>
<keyword evidence="3" id="KW-1185">Reference proteome</keyword>
<sequence length="408" mass="48130">MESIGNSLISFNVPSLFIWRNMLCESIELNQERTDYYDYLPHLAFARFFMFVICNFFAYFLLAYFLIEIEPYYEWGRQEFLNKAEEAGILFKFRSQKVKDDDFPLNYFLVDKHAKVLFATNFSKSTETVHVGKPLKSNPDIEFEINKLKEEKTQNYIQFKTNHNRLIYIVPSYDFSTKSIKFRNALIFICKNERSLFSIEFYRKLFYTVYPTYLNLNDDKLMIAERALKQQYIMIIVKLVGLNDWSMKIQTDDFSKYRRTLSSIVSNRCEEDSTFCRLRETSDMIILGMKQEQKTITRWDLLKTSSSFANDILNIVKTVNKDFNNDDTRVNVTLFKCTEPKTVIGHHRMELTDFKSDIIFKAEERACKSISDSVVYTPQLKELNATNASKIKSCNTSNGETFDLWLVV</sequence>
<gene>
    <name evidence="2" type="ORF">M9Y10_018772</name>
</gene>
<evidence type="ECO:0000313" key="3">
    <source>
        <dbReference type="Proteomes" id="UP001470230"/>
    </source>
</evidence>
<keyword evidence="1" id="KW-0812">Transmembrane</keyword>
<protein>
    <submittedName>
        <fullName evidence="2">Uncharacterized protein</fullName>
    </submittedName>
</protein>
<reference evidence="2 3" key="1">
    <citation type="submission" date="2024-04" db="EMBL/GenBank/DDBJ databases">
        <title>Tritrichomonas musculus Genome.</title>
        <authorList>
            <person name="Alves-Ferreira E."/>
            <person name="Grigg M."/>
            <person name="Lorenzi H."/>
            <person name="Galac M."/>
        </authorList>
    </citation>
    <scope>NUCLEOTIDE SEQUENCE [LARGE SCALE GENOMIC DNA]</scope>
    <source>
        <strain evidence="2 3">EAF2021</strain>
    </source>
</reference>
<keyword evidence="1" id="KW-1133">Transmembrane helix</keyword>
<evidence type="ECO:0000256" key="1">
    <source>
        <dbReference type="SAM" id="Phobius"/>
    </source>
</evidence>